<evidence type="ECO:0000256" key="1">
    <source>
        <dbReference type="SAM" id="MobiDB-lite"/>
    </source>
</evidence>
<evidence type="ECO:0008006" key="4">
    <source>
        <dbReference type="Google" id="ProtNLM"/>
    </source>
</evidence>
<dbReference type="AlphaFoldDB" id="A0A1C4W7P3"/>
<dbReference type="CDD" id="cd06223">
    <property type="entry name" value="PRTases_typeI"/>
    <property type="match status" value="1"/>
</dbReference>
<name>A0A1C4W7P3_9ACTN</name>
<dbReference type="InterPro" id="IPR000836">
    <property type="entry name" value="PRTase_dom"/>
</dbReference>
<dbReference type="SUPFAM" id="SSF53271">
    <property type="entry name" value="PRTase-like"/>
    <property type="match status" value="1"/>
</dbReference>
<proteinExistence type="predicted"/>
<reference evidence="3" key="1">
    <citation type="submission" date="2016-06" db="EMBL/GenBank/DDBJ databases">
        <authorList>
            <person name="Varghese N."/>
            <person name="Submissions Spin"/>
        </authorList>
    </citation>
    <scope>NUCLEOTIDE SEQUENCE [LARGE SCALE GENOMIC DNA]</scope>
    <source>
        <strain evidence="3">DSM 43168</strain>
    </source>
</reference>
<sequence>MVVPISYSPRNGQHHHHLRSYKSDPASAQARWNLLALLLLFLREHLDCVTRGMDGAPTHVVAVPSTRGKPGPHPLQRMVGDRLGLPWLAVAPNPRYGHDVRRFQRDWFTVRLSHPVGPVRPLILDDTWTTGSRAQPLAHALKTAGASSVGVVVLGRHVNPEHAASRFLLKAIEEPVFDLTMCAIEH</sequence>
<accession>A0A1C4W7P3</accession>
<dbReference type="InterPro" id="IPR029057">
    <property type="entry name" value="PRTase-like"/>
</dbReference>
<evidence type="ECO:0000313" key="2">
    <source>
        <dbReference type="EMBL" id="SCE92204.1"/>
    </source>
</evidence>
<feature type="region of interest" description="Disordered" evidence="1">
    <location>
        <begin position="1"/>
        <end position="22"/>
    </location>
</feature>
<dbReference type="EMBL" id="FMCT01000003">
    <property type="protein sequence ID" value="SCE92204.1"/>
    <property type="molecule type" value="Genomic_DNA"/>
</dbReference>
<evidence type="ECO:0000313" key="3">
    <source>
        <dbReference type="Proteomes" id="UP000183585"/>
    </source>
</evidence>
<dbReference type="RefSeq" id="WP_083302557.1">
    <property type="nucleotide sequence ID" value="NZ_FMCT01000003.1"/>
</dbReference>
<gene>
    <name evidence="2" type="ORF">GA0070563_103178</name>
</gene>
<dbReference type="Proteomes" id="UP000183585">
    <property type="component" value="Unassembled WGS sequence"/>
</dbReference>
<dbReference type="Gene3D" id="3.40.50.2020">
    <property type="match status" value="1"/>
</dbReference>
<organism evidence="2 3">
    <name type="scientific">Micromonospora carbonacea</name>
    <dbReference type="NCBI Taxonomy" id="47853"/>
    <lineage>
        <taxon>Bacteria</taxon>
        <taxon>Bacillati</taxon>
        <taxon>Actinomycetota</taxon>
        <taxon>Actinomycetes</taxon>
        <taxon>Micromonosporales</taxon>
        <taxon>Micromonosporaceae</taxon>
        <taxon>Micromonospora</taxon>
    </lineage>
</organism>
<protein>
    <recommendedName>
        <fullName evidence="4">Phosphoribosyltransferase</fullName>
    </recommendedName>
</protein>
<keyword evidence="3" id="KW-1185">Reference proteome</keyword>